<organism evidence="4 5">
    <name type="scientific">Dactylosporangium roseum</name>
    <dbReference type="NCBI Taxonomy" id="47989"/>
    <lineage>
        <taxon>Bacteria</taxon>
        <taxon>Bacillati</taxon>
        <taxon>Actinomycetota</taxon>
        <taxon>Actinomycetes</taxon>
        <taxon>Micromonosporales</taxon>
        <taxon>Micromonosporaceae</taxon>
        <taxon>Dactylosporangium</taxon>
    </lineage>
</organism>
<dbReference type="Pfam" id="PF00550">
    <property type="entry name" value="PP-binding"/>
    <property type="match status" value="1"/>
</dbReference>
<dbReference type="EMBL" id="CP073721">
    <property type="protein sequence ID" value="UWZ39286.1"/>
    <property type="molecule type" value="Genomic_DNA"/>
</dbReference>
<protein>
    <submittedName>
        <fullName evidence="4">Acyl carrier protein</fullName>
    </submittedName>
</protein>
<accession>A0ABY5ZCI9</accession>
<reference evidence="4" key="1">
    <citation type="submission" date="2021-04" db="EMBL/GenBank/DDBJ databases">
        <title>Biosynthetic gene clusters of Dactylosporangioum roseum.</title>
        <authorList>
            <person name="Hartkoorn R.C."/>
            <person name="Beaudoing E."/>
            <person name="Hot D."/>
            <person name="Moureu S."/>
        </authorList>
    </citation>
    <scope>NUCLEOTIDE SEQUENCE</scope>
    <source>
        <strain evidence="4">NRRL B-16295</strain>
    </source>
</reference>
<sequence length="101" mass="11242">MNDGELRSALAAGDLAERKRLLREATQTYAATLLSLDSIDGDTNMLERGLNSLSAIELTKYLMLITDMEIPLVTIVDQPTPVLLGDHLAEEYTRVRERVPQ</sequence>
<gene>
    <name evidence="4" type="ORF">Drose_14230</name>
</gene>
<dbReference type="InterPro" id="IPR036736">
    <property type="entry name" value="ACP-like_sf"/>
</dbReference>
<name>A0ABY5ZCI9_9ACTN</name>
<evidence type="ECO:0000259" key="3">
    <source>
        <dbReference type="SMART" id="SM00823"/>
    </source>
</evidence>
<feature type="domain" description="Polyketide synthase-like phosphopantetheine-binding" evidence="3">
    <location>
        <begin position="21"/>
        <end position="92"/>
    </location>
</feature>
<dbReference type="InterPro" id="IPR009081">
    <property type="entry name" value="PP-bd_ACP"/>
</dbReference>
<dbReference type="SUPFAM" id="SSF47336">
    <property type="entry name" value="ACP-like"/>
    <property type="match status" value="1"/>
</dbReference>
<evidence type="ECO:0000256" key="2">
    <source>
        <dbReference type="ARBA" id="ARBA00022553"/>
    </source>
</evidence>
<dbReference type="Proteomes" id="UP001058271">
    <property type="component" value="Chromosome"/>
</dbReference>
<proteinExistence type="predicted"/>
<dbReference type="Gene3D" id="1.10.1200.10">
    <property type="entry name" value="ACP-like"/>
    <property type="match status" value="1"/>
</dbReference>
<evidence type="ECO:0000313" key="4">
    <source>
        <dbReference type="EMBL" id="UWZ39286.1"/>
    </source>
</evidence>
<dbReference type="RefSeq" id="WP_260728686.1">
    <property type="nucleotide sequence ID" value="NZ_BAAABS010000047.1"/>
</dbReference>
<dbReference type="InterPro" id="IPR020806">
    <property type="entry name" value="PKS_PP-bd"/>
</dbReference>
<keyword evidence="5" id="KW-1185">Reference proteome</keyword>
<dbReference type="SMART" id="SM00823">
    <property type="entry name" value="PKS_PP"/>
    <property type="match status" value="1"/>
</dbReference>
<keyword evidence="2" id="KW-0597">Phosphoprotein</keyword>
<keyword evidence="1" id="KW-0596">Phosphopantetheine</keyword>
<evidence type="ECO:0000313" key="5">
    <source>
        <dbReference type="Proteomes" id="UP001058271"/>
    </source>
</evidence>
<evidence type="ECO:0000256" key="1">
    <source>
        <dbReference type="ARBA" id="ARBA00022450"/>
    </source>
</evidence>